<keyword evidence="4 6" id="KW-0456">Lyase</keyword>
<dbReference type="OrthoDB" id="7204076at2"/>
<reference evidence="6 7" key="1">
    <citation type="journal article" date="2019" name="Environ. Microbiol.">
        <title>Species interactions and distinct microbial communities in high Arctic permafrost affected cryosols are associated with the CH4 and CO2 gas fluxes.</title>
        <authorList>
            <person name="Altshuler I."/>
            <person name="Hamel J."/>
            <person name="Turney S."/>
            <person name="Magnuson E."/>
            <person name="Levesque R."/>
            <person name="Greer C."/>
            <person name="Whyte L.G."/>
        </authorList>
    </citation>
    <scope>NUCLEOTIDE SEQUENCE [LARGE SCALE GENOMIC DNA]</scope>
    <source>
        <strain evidence="6 7">E6.1</strain>
    </source>
</reference>
<dbReference type="PANTHER" id="PTHR30246:SF1">
    <property type="entry name" value="2-DEHYDRO-3-DEOXY-6-PHOSPHOGALACTONATE ALDOLASE-RELATED"/>
    <property type="match status" value="1"/>
</dbReference>
<name>A0A502FYM0_9SPHN</name>
<dbReference type="Proteomes" id="UP000319931">
    <property type="component" value="Unassembled WGS sequence"/>
</dbReference>
<dbReference type="GO" id="GO:0008674">
    <property type="term" value="F:2-dehydro-3-deoxy-6-phosphogalactonate aldolase activity"/>
    <property type="evidence" value="ECO:0007669"/>
    <property type="project" value="UniProtKB-EC"/>
</dbReference>
<dbReference type="InterPro" id="IPR000887">
    <property type="entry name" value="Aldlse_KDPG_KHG"/>
</dbReference>
<dbReference type="SUPFAM" id="SSF51569">
    <property type="entry name" value="Aldolase"/>
    <property type="match status" value="1"/>
</dbReference>
<dbReference type="Pfam" id="PF01081">
    <property type="entry name" value="Aldolase"/>
    <property type="match status" value="1"/>
</dbReference>
<evidence type="ECO:0000256" key="5">
    <source>
        <dbReference type="ARBA" id="ARBA00023277"/>
    </source>
</evidence>
<evidence type="ECO:0000256" key="4">
    <source>
        <dbReference type="ARBA" id="ARBA00023239"/>
    </source>
</evidence>
<dbReference type="Gene3D" id="3.20.20.70">
    <property type="entry name" value="Aldolase class I"/>
    <property type="match status" value="1"/>
</dbReference>
<comment type="similarity">
    <text evidence="2">Belongs to the KHG/KDPG aldolase family.</text>
</comment>
<dbReference type="NCBIfam" id="NF006600">
    <property type="entry name" value="PRK09140.1"/>
    <property type="match status" value="1"/>
</dbReference>
<proteinExistence type="inferred from homology"/>
<evidence type="ECO:0000256" key="1">
    <source>
        <dbReference type="ARBA" id="ARBA00004761"/>
    </source>
</evidence>
<dbReference type="PROSITE" id="PS00160">
    <property type="entry name" value="ALDOLASE_KDPG_KHG_2"/>
    <property type="match status" value="1"/>
</dbReference>
<keyword evidence="7" id="KW-1185">Reference proteome</keyword>
<dbReference type="InterPro" id="IPR031338">
    <property type="entry name" value="KDPG/KHG_AS_2"/>
</dbReference>
<comment type="caution">
    <text evidence="6">The sequence shown here is derived from an EMBL/GenBank/DDBJ whole genome shotgun (WGS) entry which is preliminary data.</text>
</comment>
<dbReference type="EMBL" id="RCZC01000002">
    <property type="protein sequence ID" value="TPG54126.1"/>
    <property type="molecule type" value="Genomic_DNA"/>
</dbReference>
<comment type="pathway">
    <text evidence="1">Carbohydrate acid metabolism.</text>
</comment>
<accession>A0A502FYM0</accession>
<comment type="subunit">
    <text evidence="3">Homotrimer.</text>
</comment>
<sequence length="212" mass="21438">MTIDELLAGGAPPVVAILRGIRPDEALPVAEALVEAGIRIIEVPLNSPDPFTSITAIQQAFGDTAAIGGGTVLNVAAVEALAATGGTVMVTPNTDSAVIARAVELGLEPMPGFVTPSEAFRAIDAGARRIKLFPAVALGPDYLKAIREVLPRDVSVWGVGGTGADNFADWLAAGAEGIGVGGGVYRPGDDAAAVGAKAHALVAAWQVTRRAL</sequence>
<keyword evidence="5" id="KW-0119">Carbohydrate metabolism</keyword>
<protein>
    <submittedName>
        <fullName evidence="6">2-dehydro-3-deoxy-6-phosphogalactonate aldolase</fullName>
        <ecNumber evidence="6">4.1.2.21</ecNumber>
    </submittedName>
</protein>
<organism evidence="6 7">
    <name type="scientific">Sphingomonas glacialis</name>
    <dbReference type="NCBI Taxonomy" id="658225"/>
    <lineage>
        <taxon>Bacteria</taxon>
        <taxon>Pseudomonadati</taxon>
        <taxon>Pseudomonadota</taxon>
        <taxon>Alphaproteobacteria</taxon>
        <taxon>Sphingomonadales</taxon>
        <taxon>Sphingomonadaceae</taxon>
        <taxon>Sphingomonas</taxon>
    </lineage>
</organism>
<dbReference type="CDD" id="cd00452">
    <property type="entry name" value="KDPG_aldolase"/>
    <property type="match status" value="1"/>
</dbReference>
<evidence type="ECO:0000256" key="3">
    <source>
        <dbReference type="ARBA" id="ARBA00011233"/>
    </source>
</evidence>
<dbReference type="PANTHER" id="PTHR30246">
    <property type="entry name" value="2-KETO-3-DEOXY-6-PHOSPHOGLUCONATE ALDOLASE"/>
    <property type="match status" value="1"/>
</dbReference>
<dbReference type="InterPro" id="IPR013785">
    <property type="entry name" value="Aldolase_TIM"/>
</dbReference>
<dbReference type="RefSeq" id="WP_140848945.1">
    <property type="nucleotide sequence ID" value="NZ_RCZC01000002.1"/>
</dbReference>
<evidence type="ECO:0000313" key="7">
    <source>
        <dbReference type="Proteomes" id="UP000319931"/>
    </source>
</evidence>
<evidence type="ECO:0000256" key="2">
    <source>
        <dbReference type="ARBA" id="ARBA00006906"/>
    </source>
</evidence>
<gene>
    <name evidence="6" type="ORF">EAH76_05355</name>
</gene>
<dbReference type="AlphaFoldDB" id="A0A502FYM0"/>
<dbReference type="EC" id="4.1.2.21" evidence="6"/>
<evidence type="ECO:0000313" key="6">
    <source>
        <dbReference type="EMBL" id="TPG54126.1"/>
    </source>
</evidence>